<dbReference type="Pfam" id="PF14852">
    <property type="entry name" value="Fis1_TPR_N"/>
    <property type="match status" value="1"/>
</dbReference>
<evidence type="ECO:0000256" key="14">
    <source>
        <dbReference type="PIRNR" id="PIRNR008835"/>
    </source>
</evidence>
<keyword evidence="8 16" id="KW-1133">Transmembrane helix</keyword>
<dbReference type="GO" id="GO:0000266">
    <property type="term" value="P:mitochondrial fission"/>
    <property type="evidence" value="ECO:0007669"/>
    <property type="project" value="UniProtKB-UniRule"/>
</dbReference>
<dbReference type="SUPFAM" id="SSF48452">
    <property type="entry name" value="TPR-like"/>
    <property type="match status" value="1"/>
</dbReference>
<evidence type="ECO:0000256" key="2">
    <source>
        <dbReference type="ARBA" id="ARBA00004572"/>
    </source>
</evidence>
<dbReference type="InterPro" id="IPR028058">
    <property type="entry name" value="Fis1_TPR_N"/>
</dbReference>
<dbReference type="AlphaFoldDB" id="A0A6P5AK37"/>
<dbReference type="GO" id="GO:0043653">
    <property type="term" value="P:mitochondrial fragmentation involved in apoptotic process"/>
    <property type="evidence" value="ECO:0007669"/>
    <property type="project" value="TreeGrafter"/>
</dbReference>
<keyword evidence="5 16" id="KW-0812">Transmembrane</keyword>
<dbReference type="InterPro" id="IPR011990">
    <property type="entry name" value="TPR-like_helical_dom_sf"/>
</dbReference>
<evidence type="ECO:0000256" key="7">
    <source>
        <dbReference type="ARBA" id="ARBA00022787"/>
    </source>
</evidence>
<dbReference type="PANTHER" id="PTHR13247">
    <property type="entry name" value="TETRATRICOPEPTIDE REPEAT PROTEIN 11 TPR REPEAT PROTEIN 11"/>
    <property type="match status" value="1"/>
</dbReference>
<dbReference type="GeneID" id="109487082"/>
<dbReference type="PIRSF" id="PIRSF008835">
    <property type="entry name" value="TPR_repeat_11_Fis1"/>
    <property type="match status" value="1"/>
</dbReference>
<evidence type="ECO:0000256" key="4">
    <source>
        <dbReference type="ARBA" id="ARBA00014314"/>
    </source>
</evidence>
<evidence type="ECO:0000313" key="18">
    <source>
        <dbReference type="RefSeq" id="XP_019646604.1"/>
    </source>
</evidence>
<dbReference type="Gene3D" id="1.25.40.10">
    <property type="entry name" value="Tetratricopeptide repeat domain"/>
    <property type="match status" value="1"/>
</dbReference>
<evidence type="ECO:0000256" key="10">
    <source>
        <dbReference type="ARBA" id="ARBA00023136"/>
    </source>
</evidence>
<comment type="similarity">
    <text evidence="3 14">Belongs to the FIS1 family.</text>
</comment>
<evidence type="ECO:0000256" key="8">
    <source>
        <dbReference type="ARBA" id="ARBA00022989"/>
    </source>
</evidence>
<keyword evidence="11" id="KW-0576">Peroxisome</keyword>
<dbReference type="Pfam" id="PF14853">
    <property type="entry name" value="Fis1_TPR_C"/>
    <property type="match status" value="1"/>
</dbReference>
<reference evidence="18" key="1">
    <citation type="submission" date="2025-08" db="UniProtKB">
        <authorList>
            <consortium name="RefSeq"/>
        </authorList>
    </citation>
    <scope>IDENTIFICATION</scope>
    <source>
        <tissue evidence="18">Gonad</tissue>
    </source>
</reference>
<keyword evidence="15" id="KW-0802">TPR repeat</keyword>
<dbReference type="CDD" id="cd12212">
    <property type="entry name" value="Fis1"/>
    <property type="match status" value="1"/>
</dbReference>
<evidence type="ECO:0000256" key="5">
    <source>
        <dbReference type="ARBA" id="ARBA00022692"/>
    </source>
</evidence>
<gene>
    <name evidence="18" type="primary">LOC109487082</name>
</gene>
<comment type="domain">
    <text evidence="14">The C-terminus is required for mitochondrial localization, while the N-terminus is necessary for mitochondrial fission.</text>
</comment>
<comment type="subunit">
    <text evidence="13">Interacts with DNM1L/DLP1 through the TPR region; may form part of a larger protein complex at the endoplasmic reticulum-mitochondrial interface during mitochondrial fission. Interacts with MARCHF5. Interacts with MIEF1. Interacts with PEX11A, PEX11B and PEX11G.</text>
</comment>
<dbReference type="KEGG" id="bbel:109487082"/>
<evidence type="ECO:0000313" key="17">
    <source>
        <dbReference type="Proteomes" id="UP000515135"/>
    </source>
</evidence>
<feature type="transmembrane region" description="Helical" evidence="16">
    <location>
        <begin position="123"/>
        <end position="147"/>
    </location>
</feature>
<feature type="repeat" description="TPR" evidence="15">
    <location>
        <begin position="71"/>
        <end position="104"/>
    </location>
</feature>
<dbReference type="PROSITE" id="PS50005">
    <property type="entry name" value="TPR"/>
    <property type="match status" value="1"/>
</dbReference>
<proteinExistence type="inferred from homology"/>
<evidence type="ECO:0000256" key="16">
    <source>
        <dbReference type="SAM" id="Phobius"/>
    </source>
</evidence>
<dbReference type="GO" id="GO:0005741">
    <property type="term" value="C:mitochondrial outer membrane"/>
    <property type="evidence" value="ECO:0007669"/>
    <property type="project" value="UniProtKB-SubCell"/>
</dbReference>
<dbReference type="InterPro" id="IPR016543">
    <property type="entry name" value="Fis1"/>
</dbReference>
<dbReference type="InterPro" id="IPR033745">
    <property type="entry name" value="Fis1_cytosol"/>
</dbReference>
<evidence type="ECO:0000256" key="13">
    <source>
        <dbReference type="ARBA" id="ARBA00064597"/>
    </source>
</evidence>
<comment type="function">
    <text evidence="12">Involved in the fragmentation of the mitochondrial network and its perinuclear clustering. Plays a minor role in the recruitment and association of the fission mediator dynamin-related protein 1 (DNM1L) to the mitochondrial surface and mitochondrial fission. May not be essential for the assembly of functional fission complexes and the subsequent membrane scission event. Also mediates peroxisomal fission. May act when the products of fission are directed toward mitochondrial homeostasis, mitophagy, or apoptosis. Can induce cytochrome c release from the mitochondrion to the cytosol, ultimately leading to apoptosis.</text>
</comment>
<dbReference type="GO" id="GO:0000422">
    <property type="term" value="P:autophagy of mitochondrion"/>
    <property type="evidence" value="ECO:0007669"/>
    <property type="project" value="TreeGrafter"/>
</dbReference>
<evidence type="ECO:0000256" key="1">
    <source>
        <dbReference type="ARBA" id="ARBA00004549"/>
    </source>
</evidence>
<organism evidence="17 18">
    <name type="scientific">Branchiostoma belcheri</name>
    <name type="common">Amphioxus</name>
    <dbReference type="NCBI Taxonomy" id="7741"/>
    <lineage>
        <taxon>Eukaryota</taxon>
        <taxon>Metazoa</taxon>
        <taxon>Chordata</taxon>
        <taxon>Cephalochordata</taxon>
        <taxon>Leptocardii</taxon>
        <taxon>Amphioxiformes</taxon>
        <taxon>Branchiostomatidae</taxon>
        <taxon>Branchiostoma</taxon>
    </lineage>
</organism>
<keyword evidence="17" id="KW-1185">Reference proteome</keyword>
<name>A0A6P5AK37_BRABE</name>
<evidence type="ECO:0000256" key="3">
    <source>
        <dbReference type="ARBA" id="ARBA00008937"/>
    </source>
</evidence>
<evidence type="ECO:0000256" key="6">
    <source>
        <dbReference type="ARBA" id="ARBA00022703"/>
    </source>
</evidence>
<dbReference type="InterPro" id="IPR019734">
    <property type="entry name" value="TPR_rpt"/>
</dbReference>
<evidence type="ECO:0000256" key="12">
    <source>
        <dbReference type="ARBA" id="ARBA00054909"/>
    </source>
</evidence>
<dbReference type="GO" id="GO:0005778">
    <property type="term" value="C:peroxisomal membrane"/>
    <property type="evidence" value="ECO:0007669"/>
    <property type="project" value="UniProtKB-SubCell"/>
</dbReference>
<comment type="subcellular location">
    <subcellularLocation>
        <location evidence="2">Mitochondrion outer membrane</location>
        <topology evidence="2">Single-pass membrane protein</topology>
    </subcellularLocation>
    <subcellularLocation>
        <location evidence="1">Peroxisome membrane</location>
        <topology evidence="1">Single-pass membrane protein</topology>
    </subcellularLocation>
</comment>
<sequence>MEEVINDVVDPEDLKKFERKYNKELVAGNITTNTQFEYAWALTRSKYGNDIKKGVGLLEELFQQGDEQTQRDYLYYLSIANFRLKDYEKALKYCRAILHVEPRNHQALEMETLIKEKMAKEGLLGMAIVGGMAAVALGGIAAVGFAVSKGKS</sequence>
<keyword evidence="6" id="KW-0053">Apoptosis</keyword>
<dbReference type="InterPro" id="IPR028061">
    <property type="entry name" value="Fis1_TPR_C"/>
</dbReference>
<evidence type="ECO:0000256" key="9">
    <source>
        <dbReference type="ARBA" id="ARBA00023128"/>
    </source>
</evidence>
<evidence type="ECO:0000256" key="11">
    <source>
        <dbReference type="ARBA" id="ARBA00023140"/>
    </source>
</evidence>
<dbReference type="PANTHER" id="PTHR13247:SF0">
    <property type="entry name" value="MITOCHONDRIAL FISSION 1 PROTEIN"/>
    <property type="match status" value="1"/>
</dbReference>
<protein>
    <recommendedName>
        <fullName evidence="4 14">Mitochondrial fission 1 protein</fullName>
    </recommendedName>
</protein>
<dbReference type="FunFam" id="1.25.40.10:FF:000147">
    <property type="entry name" value="Mitochondrial fission 1 protein"/>
    <property type="match status" value="1"/>
</dbReference>
<accession>A0A6P5AK37</accession>
<evidence type="ECO:0000256" key="15">
    <source>
        <dbReference type="PROSITE-ProRule" id="PRU00339"/>
    </source>
</evidence>
<keyword evidence="9 14" id="KW-0496">Mitochondrion</keyword>
<keyword evidence="7 14" id="KW-1000">Mitochondrion outer membrane</keyword>
<dbReference type="Proteomes" id="UP000515135">
    <property type="component" value="Unplaced"/>
</dbReference>
<keyword evidence="10 14" id="KW-0472">Membrane</keyword>
<dbReference type="RefSeq" id="XP_019646604.1">
    <property type="nucleotide sequence ID" value="XM_019791045.1"/>
</dbReference>
<dbReference type="OrthoDB" id="421154at2759"/>
<dbReference type="GO" id="GO:0016559">
    <property type="term" value="P:peroxisome fission"/>
    <property type="evidence" value="ECO:0007669"/>
    <property type="project" value="TreeGrafter"/>
</dbReference>